<dbReference type="EMBL" id="PP766721">
    <property type="protein sequence ID" value="XCD08738.1"/>
    <property type="molecule type" value="Genomic_DNA"/>
</dbReference>
<proteinExistence type="predicted"/>
<organism evidence="1">
    <name type="scientific">Escherichia phage Baskent_phicoli_1</name>
    <dbReference type="NCBI Taxonomy" id="3145031"/>
    <lineage>
        <taxon>Viruses</taxon>
        <taxon>Duplodnaviria</taxon>
        <taxon>Heunggongvirae</taxon>
        <taxon>Uroviricota</taxon>
        <taxon>Caudoviricetes</taxon>
        <taxon>Autographivirales</taxon>
        <taxon>Autotranscriptaviridae</taxon>
        <taxon>Studiervirinae</taxon>
        <taxon>Kayfunavirus</taxon>
    </lineage>
</organism>
<sequence length="90" mass="10112">MTEFDSRLVPYPWLASGRFLGSYPYAILLRGTYYFKSLLLVNYFLSSACCSYDLSGCLLNRDDPASSLSGCCRVVLTEAIKPQSRPIVNR</sequence>
<evidence type="ECO:0000313" key="1">
    <source>
        <dbReference type="EMBL" id="XCD08738.1"/>
    </source>
</evidence>
<reference evidence="1" key="1">
    <citation type="submission" date="2024-04" db="EMBL/GenBank/DDBJ databases">
        <authorList>
            <person name="Uskudar Guclu A."/>
            <person name="Unlu S."/>
        </authorList>
    </citation>
    <scope>NUCLEOTIDE SEQUENCE</scope>
</reference>
<accession>A0AAU8B8N1</accession>
<name>A0AAU8B8N1_9CAUD</name>
<protein>
    <submittedName>
        <fullName evidence="1">Uncharacterized protein</fullName>
    </submittedName>
</protein>